<reference evidence="2" key="1">
    <citation type="journal article" date="2014" name="Int. J. Syst. Evol. Microbiol.">
        <title>Complete genome sequence of Corynebacterium casei LMG S-19264T (=DSM 44701T), isolated from a smear-ripened cheese.</title>
        <authorList>
            <consortium name="US DOE Joint Genome Institute (JGI-PGF)"/>
            <person name="Walter F."/>
            <person name="Albersmeier A."/>
            <person name="Kalinowski J."/>
            <person name="Ruckert C."/>
        </authorList>
    </citation>
    <scope>NUCLEOTIDE SEQUENCE</scope>
    <source>
        <strain evidence="2">CGMCC 1.15290</strain>
    </source>
</reference>
<proteinExistence type="predicted"/>
<dbReference type="EMBL" id="BMIB01000003">
    <property type="protein sequence ID" value="GGH69610.1"/>
    <property type="molecule type" value="Genomic_DNA"/>
</dbReference>
<sequence>MPGVLFIAAAVLSYLFLLLHGKLFFCPGGLFMQKIILLLLLLYGNTLCAQYFGFGFRGGANISRFTDGVNGYQSNLGNHYGTMTYFGINRHLGIQLDILYSK</sequence>
<keyword evidence="3" id="KW-1185">Reference proteome</keyword>
<keyword evidence="1" id="KW-1133">Transmembrane helix</keyword>
<accession>A0A917IYR6</accession>
<gene>
    <name evidence="2" type="ORF">GCM10011379_27100</name>
</gene>
<evidence type="ECO:0000313" key="2">
    <source>
        <dbReference type="EMBL" id="GGH69610.1"/>
    </source>
</evidence>
<comment type="caution">
    <text evidence="2">The sequence shown here is derived from an EMBL/GenBank/DDBJ whole genome shotgun (WGS) entry which is preliminary data.</text>
</comment>
<keyword evidence="1" id="KW-0812">Transmembrane</keyword>
<keyword evidence="1" id="KW-0472">Membrane</keyword>
<dbReference type="Proteomes" id="UP000627292">
    <property type="component" value="Unassembled WGS sequence"/>
</dbReference>
<protein>
    <submittedName>
        <fullName evidence="2">Uncharacterized protein</fullName>
    </submittedName>
</protein>
<reference evidence="2" key="2">
    <citation type="submission" date="2020-09" db="EMBL/GenBank/DDBJ databases">
        <authorList>
            <person name="Sun Q."/>
            <person name="Zhou Y."/>
        </authorList>
    </citation>
    <scope>NUCLEOTIDE SEQUENCE</scope>
    <source>
        <strain evidence="2">CGMCC 1.15290</strain>
    </source>
</reference>
<organism evidence="2 3">
    <name type="scientific">Filimonas zeae</name>
    <dbReference type="NCBI Taxonomy" id="1737353"/>
    <lineage>
        <taxon>Bacteria</taxon>
        <taxon>Pseudomonadati</taxon>
        <taxon>Bacteroidota</taxon>
        <taxon>Chitinophagia</taxon>
        <taxon>Chitinophagales</taxon>
        <taxon>Chitinophagaceae</taxon>
        <taxon>Filimonas</taxon>
    </lineage>
</organism>
<feature type="transmembrane region" description="Helical" evidence="1">
    <location>
        <begin position="35"/>
        <end position="54"/>
    </location>
</feature>
<evidence type="ECO:0000256" key="1">
    <source>
        <dbReference type="SAM" id="Phobius"/>
    </source>
</evidence>
<evidence type="ECO:0000313" key="3">
    <source>
        <dbReference type="Proteomes" id="UP000627292"/>
    </source>
</evidence>
<name>A0A917IYR6_9BACT</name>
<dbReference type="AlphaFoldDB" id="A0A917IYR6"/>